<dbReference type="Proteomes" id="UP000234181">
    <property type="component" value="Unassembled WGS sequence"/>
</dbReference>
<keyword evidence="2" id="KW-1185">Reference proteome</keyword>
<comment type="caution">
    <text evidence="1">The sequence shown here is derived from an EMBL/GenBank/DDBJ whole genome shotgun (WGS) entry which is preliminary data.</text>
</comment>
<protein>
    <recommendedName>
        <fullName evidence="3">Secreted protein</fullName>
    </recommendedName>
</protein>
<name>A0ABY1TY47_XANCH</name>
<evidence type="ECO:0000313" key="1">
    <source>
        <dbReference type="EMBL" id="SON88785.1"/>
    </source>
</evidence>
<evidence type="ECO:0008006" key="3">
    <source>
        <dbReference type="Google" id="ProtNLM"/>
    </source>
</evidence>
<proteinExistence type="predicted"/>
<evidence type="ECO:0000313" key="2">
    <source>
        <dbReference type="Proteomes" id="UP000234181"/>
    </source>
</evidence>
<dbReference type="EMBL" id="OCYT01000151">
    <property type="protein sequence ID" value="SON88785.1"/>
    <property type="molecule type" value="Genomic_DNA"/>
</dbReference>
<organism evidence="1 2">
    <name type="scientific">Xanthomonas campestris pv. phaseoli</name>
    <dbReference type="NCBI Taxonomy" id="317013"/>
    <lineage>
        <taxon>Bacteria</taxon>
        <taxon>Pseudomonadati</taxon>
        <taxon>Pseudomonadota</taxon>
        <taxon>Gammaproteobacteria</taxon>
        <taxon>Lysobacterales</taxon>
        <taxon>Lysobacteraceae</taxon>
        <taxon>Xanthomonas</taxon>
    </lineage>
</organism>
<reference evidence="1 2" key="1">
    <citation type="submission" date="2017-10" db="EMBL/GenBank/DDBJ databases">
        <authorList>
            <person name="Regsiter A."/>
            <person name="William W."/>
        </authorList>
    </citation>
    <scope>NUCLEOTIDE SEQUENCE [LARGE SCALE GENOMIC DNA]</scope>
    <source>
        <strain evidence="1 2">CFBP6984</strain>
    </source>
</reference>
<accession>A0ABY1TY47</accession>
<gene>
    <name evidence="1" type="ORF">XAP6984_900010</name>
</gene>
<sequence length="89" mass="9536">MRVTFSTTRFTGAPTAQDDARAYARFTPQRLDSSTAAAKSGTARQTEIGTSAPFYVPFTTAPDRLPMLGARRALHPAASDVFPNCEVAV</sequence>